<dbReference type="Pfam" id="PF03807">
    <property type="entry name" value="F420_oxidored"/>
    <property type="match status" value="1"/>
</dbReference>
<evidence type="ECO:0000313" key="4">
    <source>
        <dbReference type="Proteomes" id="UP000195106"/>
    </source>
</evidence>
<dbReference type="InterPro" id="IPR051267">
    <property type="entry name" value="STEAP_metalloreductase"/>
</dbReference>
<dbReference type="SUPFAM" id="SSF51735">
    <property type="entry name" value="NAD(P)-binding Rossmann-fold domains"/>
    <property type="match status" value="1"/>
</dbReference>
<dbReference type="InterPro" id="IPR028939">
    <property type="entry name" value="P5C_Rdtase_cat_N"/>
</dbReference>
<comment type="caution">
    <text evidence="3">The sequence shown here is derived from an EMBL/GenBank/DDBJ whole genome shotgun (WGS) entry which is preliminary data.</text>
</comment>
<organism evidence="3 4">
    <name type="scientific">Clavibacter michiganensis</name>
    <dbReference type="NCBI Taxonomy" id="28447"/>
    <lineage>
        <taxon>Bacteria</taxon>
        <taxon>Bacillati</taxon>
        <taxon>Actinomycetota</taxon>
        <taxon>Actinomycetes</taxon>
        <taxon>Micrococcales</taxon>
        <taxon>Microbacteriaceae</taxon>
        <taxon>Clavibacter</taxon>
    </lineage>
</organism>
<accession>A0A251XU87</accession>
<feature type="domain" description="Pyrroline-5-carboxylate reductase catalytic N-terminal" evidence="2">
    <location>
        <begin position="2"/>
        <end position="92"/>
    </location>
</feature>
<dbReference type="AlphaFoldDB" id="A0A251XU87"/>
<dbReference type="PANTHER" id="PTHR14239">
    <property type="entry name" value="DUDULIN-RELATED"/>
    <property type="match status" value="1"/>
</dbReference>
<evidence type="ECO:0000256" key="1">
    <source>
        <dbReference type="ARBA" id="ARBA00023002"/>
    </source>
</evidence>
<dbReference type="GO" id="GO:0015677">
    <property type="term" value="P:copper ion import"/>
    <property type="evidence" value="ECO:0007669"/>
    <property type="project" value="TreeGrafter"/>
</dbReference>
<protein>
    <submittedName>
        <fullName evidence="3">2-hydroxy-3-oxopropionate reductase</fullName>
    </submittedName>
</protein>
<dbReference type="Proteomes" id="UP000195106">
    <property type="component" value="Unassembled WGS sequence"/>
</dbReference>
<sequence length="246" mass="25764">MKIGIIGAGMIGTTLAQRLATAGHDVAIANSRGPETIDPAATSTGARAVEAADVADGVDVVIVSVPISRVPDIASLVQAAPDSAVVIDTSNYYPLRDGRIQELEDGRVESLWVCEHYGRPVVKAWNAITAQSFAEHASAPGDRDRISIPVAGDDDAAKATAMSLVGATGFVAFDAGPLARSWRQQPGTPAYCTDRTAEELPEALAKADAARSPKRRDLAIAAVTERAEAEGSVSAEYLVRLNRAIY</sequence>
<reference evidence="3 4" key="1">
    <citation type="submission" date="2016-08" db="EMBL/GenBank/DDBJ databases">
        <title>Genome sequence of Clavibacter michiganensis spp. strain CASJ009.</title>
        <authorList>
            <person name="Thapa S.P."/>
            <person name="Coaker G."/>
        </authorList>
    </citation>
    <scope>NUCLEOTIDE SEQUENCE [LARGE SCALE GENOMIC DNA]</scope>
    <source>
        <strain evidence="3">CASJ009</strain>
    </source>
</reference>
<proteinExistence type="predicted"/>
<dbReference type="GO" id="GO:0052851">
    <property type="term" value="F:ferric-chelate reductase (NADPH) activity"/>
    <property type="evidence" value="ECO:0007669"/>
    <property type="project" value="TreeGrafter"/>
</dbReference>
<evidence type="ECO:0000259" key="2">
    <source>
        <dbReference type="Pfam" id="PF03807"/>
    </source>
</evidence>
<dbReference type="PANTHER" id="PTHR14239:SF0">
    <property type="entry name" value="F420-DEPENDENT NADP REDUCTASE"/>
    <property type="match status" value="1"/>
</dbReference>
<name>A0A251XU87_9MICO</name>
<dbReference type="Gene3D" id="3.40.50.720">
    <property type="entry name" value="NAD(P)-binding Rossmann-like Domain"/>
    <property type="match status" value="1"/>
</dbReference>
<evidence type="ECO:0000313" key="3">
    <source>
        <dbReference type="EMBL" id="OUE09132.1"/>
    </source>
</evidence>
<keyword evidence="1" id="KW-0560">Oxidoreductase</keyword>
<dbReference type="EMBL" id="MDHJ01000001">
    <property type="protein sequence ID" value="OUE09132.1"/>
    <property type="molecule type" value="Genomic_DNA"/>
</dbReference>
<dbReference type="GO" id="GO:0008823">
    <property type="term" value="F:cupric reductase (NADH) activity"/>
    <property type="evidence" value="ECO:0007669"/>
    <property type="project" value="TreeGrafter"/>
</dbReference>
<gene>
    <name evidence="3" type="primary">garR_2</name>
    <name evidence="3" type="ORF">CMsap09_09320</name>
</gene>
<dbReference type="GO" id="GO:0005886">
    <property type="term" value="C:plasma membrane"/>
    <property type="evidence" value="ECO:0007669"/>
    <property type="project" value="TreeGrafter"/>
</dbReference>
<dbReference type="InterPro" id="IPR036291">
    <property type="entry name" value="NAD(P)-bd_dom_sf"/>
</dbReference>